<feature type="region of interest" description="Disordered" evidence="1">
    <location>
        <begin position="64"/>
        <end position="85"/>
    </location>
</feature>
<dbReference type="Proteomes" id="UP000887565">
    <property type="component" value="Unplaced"/>
</dbReference>
<keyword evidence="2" id="KW-1185">Reference proteome</keyword>
<dbReference type="AlphaFoldDB" id="A0A915JR43"/>
<sequence length="85" mass="8784">MRLREKEKRKKGDKGAKAEAKEEESAIGLAMGKSIPKGQAKPSNGQKAEVAAGQVQASILGKIKQSKAAQVPGAQGQGQGQGSQE</sequence>
<proteinExistence type="predicted"/>
<evidence type="ECO:0000313" key="3">
    <source>
        <dbReference type="WBParaSite" id="nRc.2.0.1.t28681-RA"/>
    </source>
</evidence>
<reference evidence="3" key="1">
    <citation type="submission" date="2022-11" db="UniProtKB">
        <authorList>
            <consortium name="WormBaseParasite"/>
        </authorList>
    </citation>
    <scope>IDENTIFICATION</scope>
</reference>
<name>A0A915JR43_ROMCU</name>
<feature type="compositionally biased region" description="Gly residues" evidence="1">
    <location>
        <begin position="75"/>
        <end position="85"/>
    </location>
</feature>
<accession>A0A915JR43</accession>
<evidence type="ECO:0000256" key="1">
    <source>
        <dbReference type="SAM" id="MobiDB-lite"/>
    </source>
</evidence>
<dbReference type="WBParaSite" id="nRc.2.0.1.t28681-RA">
    <property type="protein sequence ID" value="nRc.2.0.1.t28681-RA"/>
    <property type="gene ID" value="nRc.2.0.1.g28681"/>
</dbReference>
<organism evidence="2 3">
    <name type="scientific">Romanomermis culicivorax</name>
    <name type="common">Nematode worm</name>
    <dbReference type="NCBI Taxonomy" id="13658"/>
    <lineage>
        <taxon>Eukaryota</taxon>
        <taxon>Metazoa</taxon>
        <taxon>Ecdysozoa</taxon>
        <taxon>Nematoda</taxon>
        <taxon>Enoplea</taxon>
        <taxon>Dorylaimia</taxon>
        <taxon>Mermithida</taxon>
        <taxon>Mermithoidea</taxon>
        <taxon>Mermithidae</taxon>
        <taxon>Romanomermis</taxon>
    </lineage>
</organism>
<feature type="region of interest" description="Disordered" evidence="1">
    <location>
        <begin position="1"/>
        <end position="49"/>
    </location>
</feature>
<protein>
    <submittedName>
        <fullName evidence="3">Uncharacterized protein</fullName>
    </submittedName>
</protein>
<feature type="compositionally biased region" description="Basic and acidic residues" evidence="1">
    <location>
        <begin position="13"/>
        <end position="24"/>
    </location>
</feature>
<evidence type="ECO:0000313" key="2">
    <source>
        <dbReference type="Proteomes" id="UP000887565"/>
    </source>
</evidence>